<evidence type="ECO:0000313" key="3">
    <source>
        <dbReference type="Proteomes" id="UP000324222"/>
    </source>
</evidence>
<gene>
    <name evidence="2" type="ORF">E2C01_054576</name>
</gene>
<name>A0A5B7GSE5_PORTR</name>
<keyword evidence="3" id="KW-1185">Reference proteome</keyword>
<dbReference type="EMBL" id="VSRR010017625">
    <property type="protein sequence ID" value="MPC60529.1"/>
    <property type="molecule type" value="Genomic_DNA"/>
</dbReference>
<reference evidence="2 3" key="1">
    <citation type="submission" date="2019-05" db="EMBL/GenBank/DDBJ databases">
        <title>Another draft genome of Portunus trituberculatus and its Hox gene families provides insights of decapod evolution.</title>
        <authorList>
            <person name="Jeong J.-H."/>
            <person name="Song I."/>
            <person name="Kim S."/>
            <person name="Choi T."/>
            <person name="Kim D."/>
            <person name="Ryu S."/>
            <person name="Kim W."/>
        </authorList>
    </citation>
    <scope>NUCLEOTIDE SEQUENCE [LARGE SCALE GENOMIC DNA]</scope>
    <source>
        <tissue evidence="2">Muscle</tissue>
    </source>
</reference>
<proteinExistence type="predicted"/>
<evidence type="ECO:0000256" key="1">
    <source>
        <dbReference type="SAM" id="MobiDB-lite"/>
    </source>
</evidence>
<feature type="compositionally biased region" description="Basic and acidic residues" evidence="1">
    <location>
        <begin position="32"/>
        <end position="58"/>
    </location>
</feature>
<organism evidence="2 3">
    <name type="scientific">Portunus trituberculatus</name>
    <name type="common">Swimming crab</name>
    <name type="synonym">Neptunus trituberculatus</name>
    <dbReference type="NCBI Taxonomy" id="210409"/>
    <lineage>
        <taxon>Eukaryota</taxon>
        <taxon>Metazoa</taxon>
        <taxon>Ecdysozoa</taxon>
        <taxon>Arthropoda</taxon>
        <taxon>Crustacea</taxon>
        <taxon>Multicrustacea</taxon>
        <taxon>Malacostraca</taxon>
        <taxon>Eumalacostraca</taxon>
        <taxon>Eucarida</taxon>
        <taxon>Decapoda</taxon>
        <taxon>Pleocyemata</taxon>
        <taxon>Brachyura</taxon>
        <taxon>Eubrachyura</taxon>
        <taxon>Portunoidea</taxon>
        <taxon>Portunidae</taxon>
        <taxon>Portuninae</taxon>
        <taxon>Portunus</taxon>
    </lineage>
</organism>
<feature type="region of interest" description="Disordered" evidence="1">
    <location>
        <begin position="29"/>
        <end position="58"/>
    </location>
</feature>
<protein>
    <submittedName>
        <fullName evidence="2">Uncharacterized protein</fullName>
    </submittedName>
</protein>
<sequence>MQVAVLSKSFLSPRRGESAASLQWALPVDGGKLPEHTRSVGRKTRDSDPARVVRPSERNYSRATVDSLLLSPSVPPSTPTTRPSLKPFTATEVLGFLLPTQGDRQRPPFILNLTSPLHSPVPPPGTQLRHQSQPGRFTALASPSFPTLATPSLITSSPSHCQVTSVLYGLGGAIDVKSSSVSAELVAVVAVQAIVL</sequence>
<comment type="caution">
    <text evidence="2">The sequence shown here is derived from an EMBL/GenBank/DDBJ whole genome shotgun (WGS) entry which is preliminary data.</text>
</comment>
<evidence type="ECO:0000313" key="2">
    <source>
        <dbReference type="EMBL" id="MPC60529.1"/>
    </source>
</evidence>
<accession>A0A5B7GSE5</accession>
<dbReference type="AlphaFoldDB" id="A0A5B7GSE5"/>
<dbReference type="Proteomes" id="UP000324222">
    <property type="component" value="Unassembled WGS sequence"/>
</dbReference>